<dbReference type="SUPFAM" id="SSF56645">
    <property type="entry name" value="Acyl-CoA dehydrogenase NM domain-like"/>
    <property type="match status" value="1"/>
</dbReference>
<dbReference type="InterPro" id="IPR009100">
    <property type="entry name" value="AcylCoA_DH/oxidase_NM_dom_sf"/>
</dbReference>
<feature type="binding site" evidence="4">
    <location>
        <begin position="104"/>
        <end position="108"/>
    </location>
    <ligand>
        <name>substrate</name>
    </ligand>
</feature>
<dbReference type="InterPro" id="IPR046373">
    <property type="entry name" value="Acyl-CoA_Oxase/DH_mid-dom_sf"/>
</dbReference>
<dbReference type="GO" id="GO:0016712">
    <property type="term" value="F:oxidoreductase activity, acting on paired donors, with incorporation or reduction of molecular oxygen, reduced flavin or flavoprotein as one donor, and incorporation of one atom of oxygen"/>
    <property type="evidence" value="ECO:0007669"/>
    <property type="project" value="InterPro"/>
</dbReference>
<feature type="binding site" evidence="5">
    <location>
        <begin position="455"/>
        <end position="458"/>
    </location>
    <ligand>
        <name>FAD</name>
        <dbReference type="ChEBI" id="CHEBI:57692"/>
    </ligand>
</feature>
<evidence type="ECO:0000256" key="5">
    <source>
        <dbReference type="PIRSR" id="PIRSR000331-2"/>
    </source>
</evidence>
<reference evidence="9 10" key="1">
    <citation type="journal article" date="2010" name="Stand. Genomic Sci.">
        <title>Complete genome sequence of Thermaerobacter marianensis type strain (7p75a).</title>
        <authorList>
            <person name="Han C."/>
            <person name="Gu W."/>
            <person name="Zhang X."/>
            <person name="Lapidus A."/>
            <person name="Nolan M."/>
            <person name="Copeland A."/>
            <person name="Lucas S."/>
            <person name="Del Rio T.G."/>
            <person name="Tice H."/>
            <person name="Cheng J.F."/>
            <person name="Tapia R."/>
            <person name="Goodwin L."/>
            <person name="Pitluck S."/>
            <person name="Pagani I."/>
            <person name="Ivanova N."/>
            <person name="Mavromatis K."/>
            <person name="Mikhailova N."/>
            <person name="Pati A."/>
            <person name="Chen A."/>
            <person name="Palaniappan K."/>
            <person name="Land M."/>
            <person name="Hauser L."/>
            <person name="Chang Y.J."/>
            <person name="Jeffries C.D."/>
            <person name="Schneider S."/>
            <person name="Rohde M."/>
            <person name="Goker M."/>
            <person name="Pukall R."/>
            <person name="Woyke T."/>
            <person name="Bristow J."/>
            <person name="Eisen J.A."/>
            <person name="Markowitz V."/>
            <person name="Hugenholtz P."/>
            <person name="Kyrpides N.C."/>
            <person name="Klenk H.P."/>
            <person name="Detter J.C."/>
        </authorList>
    </citation>
    <scope>NUCLEOTIDE SEQUENCE [LARGE SCALE GENOMIC DNA]</scope>
    <source>
        <strain evidence="10">ATCC 700841 / DSM 12885 / JCM 10246 / 7p75a</strain>
    </source>
</reference>
<gene>
    <name evidence="9" type="ordered locus">Tmar_1818</name>
</gene>
<dbReference type="Gene3D" id="1.10.3140.10">
    <property type="entry name" value="4-hydroxybutyryl-coa dehydratase, domain 1"/>
    <property type="match status" value="1"/>
</dbReference>
<dbReference type="InterPro" id="IPR036250">
    <property type="entry name" value="AcylCo_DH-like_C"/>
</dbReference>
<dbReference type="PANTHER" id="PTHR36117:SF3">
    <property type="entry name" value="4-HYDROXYPHENYLACETATE 3-MONOOXYGENASE-RELATED"/>
    <property type="match status" value="1"/>
</dbReference>
<keyword evidence="1" id="KW-0285">Flavoprotein</keyword>
<dbReference type="NCBIfam" id="TIGR02309">
    <property type="entry name" value="HpaB-1"/>
    <property type="match status" value="1"/>
</dbReference>
<evidence type="ECO:0000256" key="4">
    <source>
        <dbReference type="PIRSR" id="PIRSR000331-1"/>
    </source>
</evidence>
<dbReference type="EMBL" id="CP002344">
    <property type="protein sequence ID" value="ADU51919.1"/>
    <property type="molecule type" value="Genomic_DNA"/>
</dbReference>
<dbReference type="HOGENOM" id="CLU_023920_2_1_9"/>
<dbReference type="STRING" id="644966.Tmar_1818"/>
<dbReference type="InterPro" id="IPR024674">
    <property type="entry name" value="HpaB/PvcC/4-BUDH_N"/>
</dbReference>
<evidence type="ECO:0000259" key="7">
    <source>
        <dbReference type="Pfam" id="PF03241"/>
    </source>
</evidence>
<proteinExistence type="predicted"/>
<dbReference type="InterPro" id="IPR004925">
    <property type="entry name" value="HpaB/PvcC/4-BUDH"/>
</dbReference>
<evidence type="ECO:0000313" key="10">
    <source>
        <dbReference type="Proteomes" id="UP000008915"/>
    </source>
</evidence>
<name>E6SIA8_THEM7</name>
<protein>
    <submittedName>
        <fullName evidence="9">4-hydroxyphenylacetate 3-monooxygenase, oxygenase subunit</fullName>
    </submittedName>
</protein>
<dbReference type="Pfam" id="PF11794">
    <property type="entry name" value="HpaB_N"/>
    <property type="match status" value="1"/>
</dbReference>
<organism evidence="9 10">
    <name type="scientific">Thermaerobacter marianensis (strain ATCC 700841 / DSM 12885 / JCM 10246 / 7p75a)</name>
    <dbReference type="NCBI Taxonomy" id="644966"/>
    <lineage>
        <taxon>Bacteria</taxon>
        <taxon>Bacillati</taxon>
        <taxon>Bacillota</taxon>
        <taxon>Clostridia</taxon>
        <taxon>Eubacteriales</taxon>
        <taxon>Clostridiales Family XVII. Incertae Sedis</taxon>
        <taxon>Thermaerobacter</taxon>
    </lineage>
</organism>
<dbReference type="AlphaFoldDB" id="E6SIA8"/>
<evidence type="ECO:0000313" key="9">
    <source>
        <dbReference type="EMBL" id="ADU51919.1"/>
    </source>
</evidence>
<accession>E6SIA8</accession>
<dbReference type="Gene3D" id="2.40.110.10">
    <property type="entry name" value="Butyryl-CoA Dehydrogenase, subunit A, domain 2"/>
    <property type="match status" value="1"/>
</dbReference>
<keyword evidence="10" id="KW-1185">Reference proteome</keyword>
<feature type="domain" description="HpaB/PvcC/4-BUDH C-terminal" evidence="7">
    <location>
        <begin position="282"/>
        <end position="481"/>
    </location>
</feature>
<reference evidence="10" key="2">
    <citation type="journal article" date="2010" name="Stand. Genomic Sci.">
        <title>Complete genome sequence of Thermaerobacter marianensis type strain (7p75aT).</title>
        <authorList>
            <person name="Han C."/>
            <person name="Gu W."/>
            <person name="Zhang X."/>
            <person name="Lapidus A."/>
            <person name="Nolan M."/>
            <person name="Copeland A."/>
            <person name="Lucas S."/>
            <person name="Glavina Del Rio T."/>
            <person name="Tice H."/>
            <person name="Cheng J."/>
            <person name="Tapia R."/>
            <person name="Goodwin L."/>
            <person name="Pitluck S."/>
            <person name="Pagani I."/>
            <person name="Ivanova N."/>
            <person name="Mavromatis K."/>
            <person name="Mikhailova N."/>
            <person name="Pati A."/>
            <person name="Chen A."/>
            <person name="Palaniappan K."/>
            <person name="Land M."/>
            <person name="Hauser L."/>
            <person name="Chang Y."/>
            <person name="Jeffries C."/>
            <person name="Schneider S."/>
            <person name="Rohde M."/>
            <person name="Goker M."/>
            <person name="Pukall R."/>
            <person name="Woyke T."/>
            <person name="Bristow J."/>
            <person name="Eisen J."/>
            <person name="Markowitz V."/>
            <person name="Hugenholtz P."/>
            <person name="Kyrpides N."/>
            <person name="Klenk H."/>
            <person name="Detter J."/>
        </authorList>
    </citation>
    <scope>NUCLEOTIDE SEQUENCE [LARGE SCALE GENOMIC DNA]</scope>
    <source>
        <strain evidence="10">ATCC 700841 / DSM 12885 / JCM 10246 / 7p75a</strain>
    </source>
</reference>
<evidence type="ECO:0000256" key="6">
    <source>
        <dbReference type="SAM" id="MobiDB-lite"/>
    </source>
</evidence>
<evidence type="ECO:0000256" key="2">
    <source>
        <dbReference type="ARBA" id="ARBA00022827"/>
    </source>
</evidence>
<keyword evidence="3" id="KW-0560">Oxidoreductase</keyword>
<dbReference type="Proteomes" id="UP000008915">
    <property type="component" value="Chromosome"/>
</dbReference>
<feature type="binding site" evidence="4">
    <location>
        <begin position="206"/>
        <end position="207"/>
    </location>
    <ligand>
        <name>substrate</name>
    </ligand>
</feature>
<dbReference type="eggNOG" id="COG2368">
    <property type="taxonomic scope" value="Bacteria"/>
</dbReference>
<feature type="binding site" evidence="5">
    <location>
        <position position="193"/>
    </location>
    <ligand>
        <name>FAD</name>
        <dbReference type="ChEBI" id="CHEBI:57692"/>
    </ligand>
</feature>
<dbReference type="InterPro" id="IPR024719">
    <property type="entry name" value="HpaB/PvcC/4-BUDH_C"/>
</dbReference>
<feature type="compositionally biased region" description="Low complexity" evidence="6">
    <location>
        <begin position="518"/>
        <end position="543"/>
    </location>
</feature>
<feature type="binding site" evidence="4">
    <location>
        <position position="150"/>
    </location>
    <ligand>
        <name>substrate</name>
    </ligand>
</feature>
<dbReference type="Gene3D" id="1.20.140.10">
    <property type="entry name" value="Butyryl-CoA Dehydrogenase, subunit A, domain 3"/>
    <property type="match status" value="1"/>
</dbReference>
<dbReference type="KEGG" id="tmr:Tmar_1818"/>
<feature type="domain" description="HpaB/PvcC/4-BUDH N-terminal" evidence="8">
    <location>
        <begin position="6"/>
        <end position="275"/>
    </location>
</feature>
<evidence type="ECO:0000256" key="3">
    <source>
        <dbReference type="ARBA" id="ARBA00023002"/>
    </source>
</evidence>
<evidence type="ECO:0000256" key="1">
    <source>
        <dbReference type="ARBA" id="ARBA00022630"/>
    </source>
</evidence>
<dbReference type="Pfam" id="PF03241">
    <property type="entry name" value="HpaB"/>
    <property type="match status" value="1"/>
</dbReference>
<dbReference type="GO" id="GO:0050660">
    <property type="term" value="F:flavin adenine dinucleotide binding"/>
    <property type="evidence" value="ECO:0007669"/>
    <property type="project" value="InterPro"/>
</dbReference>
<feature type="region of interest" description="Disordered" evidence="6">
    <location>
        <begin position="482"/>
        <end position="557"/>
    </location>
</feature>
<dbReference type="GO" id="GO:0010124">
    <property type="term" value="P:phenylacetate catabolic process"/>
    <property type="evidence" value="ECO:0007669"/>
    <property type="project" value="InterPro"/>
</dbReference>
<dbReference type="PIRSF" id="PIRSF000331">
    <property type="entry name" value="HpaA_HpaB"/>
    <property type="match status" value="1"/>
</dbReference>
<feature type="binding site" evidence="5">
    <location>
        <begin position="156"/>
        <end position="159"/>
    </location>
    <ligand>
        <name>FAD</name>
        <dbReference type="ChEBI" id="CHEBI:57692"/>
    </ligand>
</feature>
<sequence>MPARDGRAYVEALNASRRDVLIHGERVTGRIADHPALRNLVRTYAELYDLQHQPGFRDVMTYPSPTTGDPVGVQFLLPRTRDDLARRRAFMQVWADYSGGMLGRTADYLSGAIVAMAGAAEWFGQADPAFGENIRRYYEYIREHDLLLTHTLINPQANRSAGPAGQRDPYLAARIVKHTDQGIVIRGARMLATLGPIADEIMVFPSTLLKATPEDEPYSYAFAIPCDTPGLRFLCRESFDAGRSRFDHPLGSRFDEIDAIVIFDDVLVPYERCFMIGHPELCNGLYAETSATAFMTHQVMVKNLAKTEFILGLVSLLTDAIQIERFQHVQEKVAEIVIAREILASLLRAAEVDAAPNRWGVMTPAWGPLNAGRNWFPKVYQRFVEIIRQLGASGLMALPTEGDVFGPGRADVERYLQAATLDGVERVRLFRLAWDAALSAFAGRQALYEYFFFGDPVRMAGALVASYDREPFKERVRRFLGEEPAGSDEPAEAAGGVAEGDSPWGARLGDPLAGVQEADSAAPATASAPGTRGSRGRGSAARADGQESDPAAGAAAG</sequence>
<dbReference type="InterPro" id="IPR012687">
    <property type="entry name" value="HpaB_Deino-type"/>
</dbReference>
<dbReference type="GO" id="GO:0016627">
    <property type="term" value="F:oxidoreductase activity, acting on the CH-CH group of donors"/>
    <property type="evidence" value="ECO:0007669"/>
    <property type="project" value="InterPro"/>
</dbReference>
<keyword evidence="2 5" id="KW-0274">FAD</keyword>
<evidence type="ECO:0000259" key="8">
    <source>
        <dbReference type="Pfam" id="PF11794"/>
    </source>
</evidence>
<dbReference type="PANTHER" id="PTHR36117">
    <property type="entry name" value="4-HYDROXYPHENYLACETATE 3-MONOOXYGENASE-RELATED"/>
    <property type="match status" value="1"/>
</dbReference>
<dbReference type="SUPFAM" id="SSF47203">
    <property type="entry name" value="Acyl-CoA dehydrogenase C-terminal domain-like"/>
    <property type="match status" value="1"/>
</dbReference>
<feature type="binding site" evidence="5">
    <location>
        <begin position="150"/>
        <end position="152"/>
    </location>
    <ligand>
        <name>FAD</name>
        <dbReference type="ChEBI" id="CHEBI:57692"/>
    </ligand>
</feature>
<dbReference type="RefSeq" id="WP_013496220.1">
    <property type="nucleotide sequence ID" value="NC_014831.1"/>
</dbReference>